<dbReference type="RefSeq" id="WP_320004393.1">
    <property type="nucleotide sequence ID" value="NZ_JAUHJS010000004.1"/>
</dbReference>
<comment type="caution">
    <text evidence="2">The sequence shown here is derived from an EMBL/GenBank/DDBJ whole genome shotgun (WGS) entry which is preliminary data.</text>
</comment>
<accession>A0ABT8F5X1</accession>
<reference evidence="2" key="1">
    <citation type="submission" date="2023-06" db="EMBL/GenBank/DDBJ databases">
        <title>Cytophagales bacterium Strain LB-30, isolated from soil.</title>
        <authorList>
            <person name="Liu B."/>
        </authorList>
    </citation>
    <scope>NUCLEOTIDE SEQUENCE</scope>
    <source>
        <strain evidence="2">LB-30</strain>
    </source>
</reference>
<evidence type="ECO:0008006" key="4">
    <source>
        <dbReference type="Google" id="ProtNLM"/>
    </source>
</evidence>
<name>A0ABT8F5X1_9BACT</name>
<evidence type="ECO:0000313" key="2">
    <source>
        <dbReference type="EMBL" id="MDN4165862.1"/>
    </source>
</evidence>
<gene>
    <name evidence="2" type="ORF">QWY31_10125</name>
</gene>
<feature type="chain" id="PRO_5046902942" description="Outer membrane protein beta-barrel domain-containing protein" evidence="1">
    <location>
        <begin position="19"/>
        <end position="282"/>
    </location>
</feature>
<keyword evidence="3" id="KW-1185">Reference proteome</keyword>
<protein>
    <recommendedName>
        <fullName evidence="4">Outer membrane protein beta-barrel domain-containing protein</fullName>
    </recommendedName>
</protein>
<feature type="signal peptide" evidence="1">
    <location>
        <begin position="1"/>
        <end position="18"/>
    </location>
</feature>
<evidence type="ECO:0000313" key="3">
    <source>
        <dbReference type="Proteomes" id="UP001168552"/>
    </source>
</evidence>
<evidence type="ECO:0000256" key="1">
    <source>
        <dbReference type="SAM" id="SignalP"/>
    </source>
</evidence>
<dbReference type="Proteomes" id="UP001168552">
    <property type="component" value="Unassembled WGS sequence"/>
</dbReference>
<dbReference type="EMBL" id="JAUHJS010000004">
    <property type="protein sequence ID" value="MDN4165862.1"/>
    <property type="molecule type" value="Genomic_DNA"/>
</dbReference>
<keyword evidence="1" id="KW-0732">Signal</keyword>
<sequence>MRAYIVLFLLTLGSQAWAQERIISNEEISFTLGIAELEVSTYPTNQDLDFLNYVDHYPSQLDFILIKLGYRFDLYSKISTDIKLVMLDDIIPDNYDVSAYYNLNPWLGLGLGSMLSKNWISNFEEYQIQALPEYYLVNDNLKQFNTYELGFYISPKLRPIRSKYFSLQVSCDLGMSSFSQHRVSFLHKKQFSNEKVRYQYQTHTHYQPYIQPKMDIRIHAFSIKEASFGFLFNSTYYHSNRSINYTRTTTTWTSENPIAEHIQAPKHTYARLEVNMGMCITW</sequence>
<proteinExistence type="predicted"/>
<organism evidence="2 3">
    <name type="scientific">Shiella aurantiaca</name>
    <dbReference type="NCBI Taxonomy" id="3058365"/>
    <lineage>
        <taxon>Bacteria</taxon>
        <taxon>Pseudomonadati</taxon>
        <taxon>Bacteroidota</taxon>
        <taxon>Cytophagia</taxon>
        <taxon>Cytophagales</taxon>
        <taxon>Shiellaceae</taxon>
        <taxon>Shiella</taxon>
    </lineage>
</organism>